<proteinExistence type="predicted"/>
<dbReference type="AlphaFoldDB" id="A0A9I9ED91"/>
<dbReference type="Gramene" id="MELO3C032160.2.1">
    <property type="protein sequence ID" value="MELO3C032160.2.1"/>
    <property type="gene ID" value="MELO3C032160.2"/>
</dbReference>
<accession>A0A9I9ED91</accession>
<organism evidence="1">
    <name type="scientific">Cucumis melo</name>
    <name type="common">Muskmelon</name>
    <dbReference type="NCBI Taxonomy" id="3656"/>
    <lineage>
        <taxon>Eukaryota</taxon>
        <taxon>Viridiplantae</taxon>
        <taxon>Streptophyta</taxon>
        <taxon>Embryophyta</taxon>
        <taxon>Tracheophyta</taxon>
        <taxon>Spermatophyta</taxon>
        <taxon>Magnoliopsida</taxon>
        <taxon>eudicotyledons</taxon>
        <taxon>Gunneridae</taxon>
        <taxon>Pentapetalae</taxon>
        <taxon>rosids</taxon>
        <taxon>fabids</taxon>
        <taxon>Cucurbitales</taxon>
        <taxon>Cucurbitaceae</taxon>
        <taxon>Benincaseae</taxon>
        <taxon>Cucumis</taxon>
    </lineage>
</organism>
<name>A0A9I9ED91_CUCME</name>
<evidence type="ECO:0000313" key="1">
    <source>
        <dbReference type="EnsemblPlants" id="MELO3C032160.2.1"/>
    </source>
</evidence>
<dbReference type="EnsemblPlants" id="MELO3C032160.2.1">
    <property type="protein sequence ID" value="MELO3C032160.2.1"/>
    <property type="gene ID" value="MELO3C032160.2"/>
</dbReference>
<reference evidence="1" key="1">
    <citation type="submission" date="2023-03" db="UniProtKB">
        <authorList>
            <consortium name="EnsemblPlants"/>
        </authorList>
    </citation>
    <scope>IDENTIFICATION</scope>
</reference>
<protein>
    <submittedName>
        <fullName evidence="1">Uncharacterized protein</fullName>
    </submittedName>
</protein>
<sequence>MRRDWVSQSISSDGLPNVCFGVGNAVPNVINTQTEYNITIELGPYVFNTYKCQMPNAKYSPRREAVLENGGLLPCSVRTSKIPTPSF</sequence>